<dbReference type="PANTHER" id="PTHR24031">
    <property type="entry name" value="RNA HELICASE"/>
    <property type="match status" value="1"/>
</dbReference>
<dbReference type="Pfam" id="PF00270">
    <property type="entry name" value="DEAD"/>
    <property type="match status" value="1"/>
</dbReference>
<dbReference type="AlphaFoldDB" id="A0A438JSB1"/>
<comment type="function">
    <text evidence="6">RNA helicase.</text>
</comment>
<feature type="short sequence motif" description="Q motif" evidence="5">
    <location>
        <begin position="156"/>
        <end position="185"/>
    </location>
</feature>
<protein>
    <recommendedName>
        <fullName evidence="6">ATP-dependent RNA helicase</fullName>
        <ecNumber evidence="6">3.6.4.13</ecNumber>
    </recommendedName>
</protein>
<dbReference type="PROSITE" id="PS51192">
    <property type="entry name" value="HELICASE_ATP_BIND_1"/>
    <property type="match status" value="1"/>
</dbReference>
<evidence type="ECO:0000256" key="5">
    <source>
        <dbReference type="PROSITE-ProRule" id="PRU00552"/>
    </source>
</evidence>
<keyword evidence="3 6" id="KW-0347">Helicase</keyword>
<dbReference type="EMBL" id="QGNW01000029">
    <property type="protein sequence ID" value="RVX11840.1"/>
    <property type="molecule type" value="Genomic_DNA"/>
</dbReference>
<evidence type="ECO:0000313" key="9">
    <source>
        <dbReference type="EMBL" id="RVX11840.1"/>
    </source>
</evidence>
<dbReference type="GO" id="GO:0016787">
    <property type="term" value="F:hydrolase activity"/>
    <property type="evidence" value="ECO:0007669"/>
    <property type="project" value="UniProtKB-KW"/>
</dbReference>
<comment type="similarity">
    <text evidence="6">Belongs to the DEAD box helicase family.</text>
</comment>
<dbReference type="InterPro" id="IPR014014">
    <property type="entry name" value="RNA_helicase_DEAD_Q_motif"/>
</dbReference>
<feature type="domain" description="Helicase ATP-binding" evidence="7">
    <location>
        <begin position="190"/>
        <end position="374"/>
    </location>
</feature>
<evidence type="ECO:0000256" key="4">
    <source>
        <dbReference type="ARBA" id="ARBA00022840"/>
    </source>
</evidence>
<name>A0A438JSB1_VITVI</name>
<dbReference type="GO" id="GO:0005524">
    <property type="term" value="F:ATP binding"/>
    <property type="evidence" value="ECO:0007669"/>
    <property type="project" value="UniProtKB-UniRule"/>
</dbReference>
<dbReference type="EC" id="3.6.4.13" evidence="6"/>
<dbReference type="InterPro" id="IPR011545">
    <property type="entry name" value="DEAD/DEAH_box_helicase_dom"/>
</dbReference>
<evidence type="ECO:0000259" key="8">
    <source>
        <dbReference type="PROSITE" id="PS51195"/>
    </source>
</evidence>
<keyword evidence="4 6" id="KW-0067">ATP-binding</keyword>
<evidence type="ECO:0000256" key="3">
    <source>
        <dbReference type="ARBA" id="ARBA00022806"/>
    </source>
</evidence>
<dbReference type="SUPFAM" id="SSF52540">
    <property type="entry name" value="P-loop containing nucleoside triphosphate hydrolases"/>
    <property type="match status" value="1"/>
</dbReference>
<keyword evidence="1 6" id="KW-0547">Nucleotide-binding</keyword>
<comment type="catalytic activity">
    <reaction evidence="6">
        <text>ATP + H2O = ADP + phosphate + H(+)</text>
        <dbReference type="Rhea" id="RHEA:13065"/>
        <dbReference type="ChEBI" id="CHEBI:15377"/>
        <dbReference type="ChEBI" id="CHEBI:15378"/>
        <dbReference type="ChEBI" id="CHEBI:30616"/>
        <dbReference type="ChEBI" id="CHEBI:43474"/>
        <dbReference type="ChEBI" id="CHEBI:456216"/>
        <dbReference type="EC" id="3.6.4.13"/>
    </reaction>
</comment>
<evidence type="ECO:0000256" key="2">
    <source>
        <dbReference type="ARBA" id="ARBA00022801"/>
    </source>
</evidence>
<evidence type="ECO:0000256" key="6">
    <source>
        <dbReference type="RuleBase" id="RU365068"/>
    </source>
</evidence>
<evidence type="ECO:0000256" key="1">
    <source>
        <dbReference type="ARBA" id="ARBA00022741"/>
    </source>
</evidence>
<dbReference type="Proteomes" id="UP000288805">
    <property type="component" value="Unassembled WGS sequence"/>
</dbReference>
<dbReference type="GO" id="GO:0003723">
    <property type="term" value="F:RNA binding"/>
    <property type="evidence" value="ECO:0007669"/>
    <property type="project" value="UniProtKB-UniRule"/>
</dbReference>
<evidence type="ECO:0000259" key="7">
    <source>
        <dbReference type="PROSITE" id="PS51192"/>
    </source>
</evidence>
<organism evidence="9 10">
    <name type="scientific">Vitis vinifera</name>
    <name type="common">Grape</name>
    <dbReference type="NCBI Taxonomy" id="29760"/>
    <lineage>
        <taxon>Eukaryota</taxon>
        <taxon>Viridiplantae</taxon>
        <taxon>Streptophyta</taxon>
        <taxon>Embryophyta</taxon>
        <taxon>Tracheophyta</taxon>
        <taxon>Spermatophyta</taxon>
        <taxon>Magnoliopsida</taxon>
        <taxon>eudicotyledons</taxon>
        <taxon>Gunneridae</taxon>
        <taxon>Pentapetalae</taxon>
        <taxon>rosids</taxon>
        <taxon>Vitales</taxon>
        <taxon>Vitaceae</taxon>
        <taxon>Viteae</taxon>
        <taxon>Vitis</taxon>
    </lineage>
</organism>
<proteinExistence type="inferred from homology"/>
<dbReference type="Gene3D" id="3.40.50.300">
    <property type="entry name" value="P-loop containing nucleotide triphosphate hydrolases"/>
    <property type="match status" value="1"/>
</dbReference>
<dbReference type="SMART" id="SM00487">
    <property type="entry name" value="DEXDc"/>
    <property type="match status" value="1"/>
</dbReference>
<reference evidence="9 10" key="1">
    <citation type="journal article" date="2018" name="PLoS Genet.">
        <title>Population sequencing reveals clonal diversity and ancestral inbreeding in the grapevine cultivar Chardonnay.</title>
        <authorList>
            <person name="Roach M.J."/>
            <person name="Johnson D.L."/>
            <person name="Bohlmann J."/>
            <person name="van Vuuren H.J."/>
            <person name="Jones S.J."/>
            <person name="Pretorius I.S."/>
            <person name="Schmidt S.A."/>
            <person name="Borneman A.R."/>
        </authorList>
    </citation>
    <scope>NUCLEOTIDE SEQUENCE [LARGE SCALE GENOMIC DNA]</scope>
    <source>
        <strain evidence="10">cv. Chardonnay</strain>
        <tissue evidence="9">Leaf</tissue>
    </source>
</reference>
<dbReference type="InterPro" id="IPR027417">
    <property type="entry name" value="P-loop_NTPase"/>
</dbReference>
<dbReference type="GO" id="GO:0003724">
    <property type="term" value="F:RNA helicase activity"/>
    <property type="evidence" value="ECO:0007669"/>
    <property type="project" value="UniProtKB-EC"/>
</dbReference>
<feature type="domain" description="DEAD-box RNA helicase Q" evidence="8">
    <location>
        <begin position="156"/>
        <end position="185"/>
    </location>
</feature>
<dbReference type="InterPro" id="IPR014001">
    <property type="entry name" value="Helicase_ATP-bd"/>
</dbReference>
<comment type="caution">
    <text evidence="9">The sequence shown here is derived from an EMBL/GenBank/DDBJ whole genome shotgun (WGS) entry which is preliminary data.</text>
</comment>
<accession>A0A438JSB1</accession>
<evidence type="ECO:0000313" key="10">
    <source>
        <dbReference type="Proteomes" id="UP000288805"/>
    </source>
</evidence>
<comment type="domain">
    <text evidence="6">The Q motif is unique to and characteristic of the DEAD box family of RNA helicases and controls ATP binding and hydrolysis.</text>
</comment>
<sequence length="409" mass="45444">MNCDSQNDPGEDGFVMTKALPGYDSRSESLDSFRASFTLSLFAVHQQSSLSDLLSMPEELWGDVEDDPPSLESLPIDESLDEPEDSSIQVVMTSYSRSLLDVVLIPPLNARFCLIDRKCWGKNRSGKFLIYSNDLTAGLLGWMNVTSGDTPYTSASTFEDLNLSPELLRGIYSEMKFERPSKIQAISLPMILTPPYKNLIAQAHNGSGKTTCFVLGMLSRVDPKLQVPQALCICPTRELAIQALGFNSGNLMVQNLEVLRKMGKHTAPSPVVAVKLKYSLRYSNGQCKLYFNFTATTGEGPGSDRHTWYSKEWMSHRKLGMSNMKILVFDEADHMLAEVGSVGIDSVDGWLVSGNYSPDKPGAYDMDINSNYIPFTEGREGTLETLPIMIYIWDFVAVGLRLFEVCRSV</sequence>
<gene>
    <name evidence="9" type="primary">RH38_3</name>
    <name evidence="9" type="ORF">CK203_009436</name>
</gene>
<keyword evidence="2 6" id="KW-0378">Hydrolase</keyword>
<keyword evidence="6" id="KW-0694">RNA-binding</keyword>
<dbReference type="PROSITE" id="PS51195">
    <property type="entry name" value="Q_MOTIF"/>
    <property type="match status" value="1"/>
</dbReference>